<reference evidence="1 2" key="1">
    <citation type="submission" date="2024-05" db="EMBL/GenBank/DDBJ databases">
        <title>Haplotype-resolved chromosome-level genome assembly of Huyou (Citrus changshanensis).</title>
        <authorList>
            <person name="Miao C."/>
            <person name="Chen W."/>
            <person name="Wu Y."/>
            <person name="Wang L."/>
            <person name="Zhao S."/>
            <person name="Grierson D."/>
            <person name="Xu C."/>
            <person name="Chen K."/>
        </authorList>
    </citation>
    <scope>NUCLEOTIDE SEQUENCE [LARGE SCALE GENOMIC DNA]</scope>
    <source>
        <strain evidence="1">01-14</strain>
        <tissue evidence="1">Leaf</tissue>
    </source>
</reference>
<dbReference type="AlphaFoldDB" id="A0AAP0MRS7"/>
<protein>
    <submittedName>
        <fullName evidence="1">Uncharacterized protein</fullName>
    </submittedName>
</protein>
<keyword evidence="2" id="KW-1185">Reference proteome</keyword>
<organism evidence="1 2">
    <name type="scientific">Citrus x changshan-huyou</name>
    <dbReference type="NCBI Taxonomy" id="2935761"/>
    <lineage>
        <taxon>Eukaryota</taxon>
        <taxon>Viridiplantae</taxon>
        <taxon>Streptophyta</taxon>
        <taxon>Embryophyta</taxon>
        <taxon>Tracheophyta</taxon>
        <taxon>Spermatophyta</taxon>
        <taxon>Magnoliopsida</taxon>
        <taxon>eudicotyledons</taxon>
        <taxon>Gunneridae</taxon>
        <taxon>Pentapetalae</taxon>
        <taxon>rosids</taxon>
        <taxon>malvids</taxon>
        <taxon>Sapindales</taxon>
        <taxon>Rutaceae</taxon>
        <taxon>Aurantioideae</taxon>
        <taxon>Citrus</taxon>
    </lineage>
</organism>
<evidence type="ECO:0000313" key="1">
    <source>
        <dbReference type="EMBL" id="KAK9220775.1"/>
    </source>
</evidence>
<proteinExistence type="predicted"/>
<sequence>MRIETERAKNLMCLLMDPEGSSLEAAMYFPLHARPQQLSQTVNELLNNFLWRMELSRAYQPQAAFRIRPPNRCSATIAGRVLSEAFSPDDSCWATVGQEVLVTPPSDYGTLIPRHQCSLSSGGLHQEVLVVHTRAGLYVQHGLLEVTF</sequence>
<dbReference type="EMBL" id="JBCGBO010000002">
    <property type="protein sequence ID" value="KAK9220775.1"/>
    <property type="molecule type" value="Genomic_DNA"/>
</dbReference>
<dbReference type="Proteomes" id="UP001428341">
    <property type="component" value="Unassembled WGS sequence"/>
</dbReference>
<evidence type="ECO:0000313" key="2">
    <source>
        <dbReference type="Proteomes" id="UP001428341"/>
    </source>
</evidence>
<name>A0AAP0MRS7_9ROSI</name>
<gene>
    <name evidence="1" type="ORF">WN944_009199</name>
</gene>
<comment type="caution">
    <text evidence="1">The sequence shown here is derived from an EMBL/GenBank/DDBJ whole genome shotgun (WGS) entry which is preliminary data.</text>
</comment>
<accession>A0AAP0MRS7</accession>